<reference evidence="2" key="1">
    <citation type="submission" date="2021-01" db="EMBL/GenBank/DDBJ databases">
        <title>Whole genome shotgun sequence of Virgisporangium aurantiacum NBRC 16421.</title>
        <authorList>
            <person name="Komaki H."/>
            <person name="Tamura T."/>
        </authorList>
    </citation>
    <scope>NUCLEOTIDE SEQUENCE</scope>
    <source>
        <strain evidence="2">NBRC 16421</strain>
    </source>
</reference>
<accession>A0A8J3ZFJ4</accession>
<protein>
    <submittedName>
        <fullName evidence="2">Uncharacterized protein</fullName>
    </submittedName>
</protein>
<organism evidence="2 3">
    <name type="scientific">Virgisporangium aurantiacum</name>
    <dbReference type="NCBI Taxonomy" id="175570"/>
    <lineage>
        <taxon>Bacteria</taxon>
        <taxon>Bacillati</taxon>
        <taxon>Actinomycetota</taxon>
        <taxon>Actinomycetes</taxon>
        <taxon>Micromonosporales</taxon>
        <taxon>Micromonosporaceae</taxon>
        <taxon>Virgisporangium</taxon>
    </lineage>
</organism>
<keyword evidence="3" id="KW-1185">Reference proteome</keyword>
<feature type="compositionally biased region" description="Polar residues" evidence="1">
    <location>
        <begin position="104"/>
        <end position="117"/>
    </location>
</feature>
<evidence type="ECO:0000313" key="3">
    <source>
        <dbReference type="Proteomes" id="UP000612585"/>
    </source>
</evidence>
<feature type="region of interest" description="Disordered" evidence="1">
    <location>
        <begin position="87"/>
        <end position="117"/>
    </location>
</feature>
<evidence type="ECO:0000313" key="2">
    <source>
        <dbReference type="EMBL" id="GIJ62956.1"/>
    </source>
</evidence>
<evidence type="ECO:0000256" key="1">
    <source>
        <dbReference type="SAM" id="MobiDB-lite"/>
    </source>
</evidence>
<name>A0A8J3ZFJ4_9ACTN</name>
<feature type="compositionally biased region" description="Low complexity" evidence="1">
    <location>
        <begin position="87"/>
        <end position="103"/>
    </location>
</feature>
<dbReference type="Proteomes" id="UP000612585">
    <property type="component" value="Unassembled WGS sequence"/>
</dbReference>
<gene>
    <name evidence="2" type="ORF">Vau01_104720</name>
</gene>
<proteinExistence type="predicted"/>
<dbReference type="AlphaFoldDB" id="A0A8J3ZFJ4"/>
<sequence>MSCAIAAIGPVGGVFLFDLPHVAEFDRDSLLVRSLPKFTATAVCGGPVSRDSSAGRQYVAGLFAAGCGPRRAQASRLADWASGQLRATSDPAPAVATATATDTGSQTPPSSHVATLA</sequence>
<comment type="caution">
    <text evidence="2">The sequence shown here is derived from an EMBL/GenBank/DDBJ whole genome shotgun (WGS) entry which is preliminary data.</text>
</comment>
<dbReference type="EMBL" id="BOPG01000085">
    <property type="protein sequence ID" value="GIJ62956.1"/>
    <property type="molecule type" value="Genomic_DNA"/>
</dbReference>